<dbReference type="HAMAP" id="MF_00135">
    <property type="entry name" value="PRAI"/>
    <property type="match status" value="1"/>
</dbReference>
<keyword evidence="6" id="KW-0413">Isomerase</keyword>
<dbReference type="NCBIfam" id="NF002295">
    <property type="entry name" value="PRK01222.1-1"/>
    <property type="match status" value="1"/>
</dbReference>
<dbReference type="AlphaFoldDB" id="A0A0F9BSD6"/>
<dbReference type="EMBL" id="LAZR01036447">
    <property type="protein sequence ID" value="KKL24815.1"/>
    <property type="molecule type" value="Genomic_DNA"/>
</dbReference>
<dbReference type="GO" id="GO:0004640">
    <property type="term" value="F:phosphoribosylanthranilate isomerase activity"/>
    <property type="evidence" value="ECO:0007669"/>
    <property type="project" value="UniProtKB-EC"/>
</dbReference>
<evidence type="ECO:0000256" key="6">
    <source>
        <dbReference type="ARBA" id="ARBA00023235"/>
    </source>
</evidence>
<reference evidence="8" key="1">
    <citation type="journal article" date="2015" name="Nature">
        <title>Complex archaea that bridge the gap between prokaryotes and eukaryotes.</title>
        <authorList>
            <person name="Spang A."/>
            <person name="Saw J.H."/>
            <person name="Jorgensen S.L."/>
            <person name="Zaremba-Niedzwiedzka K."/>
            <person name="Martijn J."/>
            <person name="Lind A.E."/>
            <person name="van Eijk R."/>
            <person name="Schleper C."/>
            <person name="Guy L."/>
            <person name="Ettema T.J."/>
        </authorList>
    </citation>
    <scope>NUCLEOTIDE SEQUENCE</scope>
</reference>
<gene>
    <name evidence="8" type="ORF">LCGC14_2411560</name>
</gene>
<dbReference type="InterPro" id="IPR001240">
    <property type="entry name" value="PRAI_dom"/>
</dbReference>
<dbReference type="Pfam" id="PF00697">
    <property type="entry name" value="PRAI"/>
    <property type="match status" value="1"/>
</dbReference>
<sequence length="221" mass="22967">MNDIRVKICGLTTSADIPAAILAGASYVGFVFFPKSPRNLALPDAAFMAGSVPVGLAKVGLVVNPDDATLDRLLAEVPLDMLQLHGAESPERVAQIRSQYGLPVMKAVGVADEGDLPALADYADAADQLLVDAKPPRDATLPGGNGLTFDWRLIAGRRWPVPWMLAGGLTAQNVGDAIRLTGANQVDVSSGVESAPGVKDGMKMSAFCDAAGASRLLMGEN</sequence>
<dbReference type="Gene3D" id="3.20.20.70">
    <property type="entry name" value="Aldolase class I"/>
    <property type="match status" value="1"/>
</dbReference>
<accession>A0A0F9BSD6</accession>
<evidence type="ECO:0000313" key="8">
    <source>
        <dbReference type="EMBL" id="KKL24815.1"/>
    </source>
</evidence>
<evidence type="ECO:0000256" key="2">
    <source>
        <dbReference type="ARBA" id="ARBA00012572"/>
    </source>
</evidence>
<proteinExistence type="inferred from homology"/>
<dbReference type="CDD" id="cd00405">
    <property type="entry name" value="PRAI"/>
    <property type="match status" value="1"/>
</dbReference>
<keyword evidence="3" id="KW-0028">Amino-acid biosynthesis</keyword>
<evidence type="ECO:0000256" key="3">
    <source>
        <dbReference type="ARBA" id="ARBA00022605"/>
    </source>
</evidence>
<feature type="domain" description="N-(5'phosphoribosyl) anthranilate isomerase (PRAI)" evidence="7">
    <location>
        <begin position="6"/>
        <end position="209"/>
    </location>
</feature>
<keyword evidence="5" id="KW-0057">Aromatic amino acid biosynthesis</keyword>
<dbReference type="SUPFAM" id="SSF51366">
    <property type="entry name" value="Ribulose-phoshate binding barrel"/>
    <property type="match status" value="1"/>
</dbReference>
<comment type="pathway">
    <text evidence="1">Amino-acid biosynthesis; L-tryptophan biosynthesis; L-tryptophan from chorismate: step 3/5.</text>
</comment>
<dbReference type="EC" id="5.3.1.24" evidence="2"/>
<dbReference type="InterPro" id="IPR011060">
    <property type="entry name" value="RibuloseP-bd_barrel"/>
</dbReference>
<dbReference type="PANTHER" id="PTHR42894:SF1">
    <property type="entry name" value="N-(5'-PHOSPHORIBOSYL)ANTHRANILATE ISOMERASE"/>
    <property type="match status" value="1"/>
</dbReference>
<evidence type="ECO:0000256" key="5">
    <source>
        <dbReference type="ARBA" id="ARBA00023141"/>
    </source>
</evidence>
<evidence type="ECO:0000256" key="1">
    <source>
        <dbReference type="ARBA" id="ARBA00004664"/>
    </source>
</evidence>
<organism evidence="8">
    <name type="scientific">marine sediment metagenome</name>
    <dbReference type="NCBI Taxonomy" id="412755"/>
    <lineage>
        <taxon>unclassified sequences</taxon>
        <taxon>metagenomes</taxon>
        <taxon>ecological metagenomes</taxon>
    </lineage>
</organism>
<keyword evidence="4" id="KW-0822">Tryptophan biosynthesis</keyword>
<dbReference type="PANTHER" id="PTHR42894">
    <property type="entry name" value="N-(5'-PHOSPHORIBOSYL)ANTHRANILATE ISOMERASE"/>
    <property type="match status" value="1"/>
</dbReference>
<evidence type="ECO:0000256" key="4">
    <source>
        <dbReference type="ARBA" id="ARBA00022822"/>
    </source>
</evidence>
<name>A0A0F9BSD6_9ZZZZ</name>
<comment type="caution">
    <text evidence="8">The sequence shown here is derived from an EMBL/GenBank/DDBJ whole genome shotgun (WGS) entry which is preliminary data.</text>
</comment>
<dbReference type="GO" id="GO:0000162">
    <property type="term" value="P:L-tryptophan biosynthetic process"/>
    <property type="evidence" value="ECO:0007669"/>
    <property type="project" value="UniProtKB-UniPathway"/>
</dbReference>
<evidence type="ECO:0000259" key="7">
    <source>
        <dbReference type="Pfam" id="PF00697"/>
    </source>
</evidence>
<dbReference type="UniPathway" id="UPA00035">
    <property type="reaction ID" value="UER00042"/>
</dbReference>
<protein>
    <recommendedName>
        <fullName evidence="2">phosphoribosylanthranilate isomerase</fullName>
        <ecNumber evidence="2">5.3.1.24</ecNumber>
    </recommendedName>
</protein>
<dbReference type="InterPro" id="IPR044643">
    <property type="entry name" value="TrpF_fam"/>
</dbReference>
<dbReference type="InterPro" id="IPR013785">
    <property type="entry name" value="Aldolase_TIM"/>
</dbReference>